<feature type="domain" description="EGF-like" evidence="18">
    <location>
        <begin position="1713"/>
        <end position="1749"/>
    </location>
</feature>
<dbReference type="PROSITE" id="PS50025">
    <property type="entry name" value="LAM_G_DOMAIN"/>
    <property type="match status" value="3"/>
</dbReference>
<evidence type="ECO:0000256" key="10">
    <source>
        <dbReference type="ARBA" id="ARBA00023180"/>
    </source>
</evidence>
<keyword evidence="7 16" id="KW-1133">Transmembrane helix</keyword>
<dbReference type="PROSITE" id="PS50026">
    <property type="entry name" value="EGF_3"/>
    <property type="match status" value="19"/>
</dbReference>
<dbReference type="FunFam" id="2.10.25.10:FF:000122">
    <property type="entry name" value="Protein crumbs homolog 2"/>
    <property type="match status" value="2"/>
</dbReference>
<evidence type="ECO:0000259" key="18">
    <source>
        <dbReference type="PROSITE" id="PS50026"/>
    </source>
</evidence>
<dbReference type="SUPFAM" id="SSF57184">
    <property type="entry name" value="Growth factor receptor domain"/>
    <property type="match status" value="3"/>
</dbReference>
<feature type="disulfide bond" evidence="15">
    <location>
        <begin position="533"/>
        <end position="542"/>
    </location>
</feature>
<dbReference type="SUPFAM" id="SSF49899">
    <property type="entry name" value="Concanavalin A-like lectins/glucanases"/>
    <property type="match status" value="3"/>
</dbReference>
<dbReference type="FunFam" id="2.60.120.200:FF:000130">
    <property type="entry name" value="Crumbs 2, cell polarity complex component"/>
    <property type="match status" value="1"/>
</dbReference>
<dbReference type="PROSITE" id="PS00022">
    <property type="entry name" value="EGF_1"/>
    <property type="match status" value="16"/>
</dbReference>
<dbReference type="FunFam" id="2.10.25.10:FF:000208">
    <property type="entry name" value="Crumbs 2, cell polarity complex component"/>
    <property type="match status" value="1"/>
</dbReference>
<dbReference type="FunFam" id="2.10.25.10:FF:000109">
    <property type="entry name" value="Notch homolog 4, [Drosophila]"/>
    <property type="match status" value="1"/>
</dbReference>
<feature type="disulfide bond" evidence="15">
    <location>
        <begin position="649"/>
        <end position="658"/>
    </location>
</feature>
<feature type="disulfide bond" evidence="15">
    <location>
        <begin position="802"/>
        <end position="811"/>
    </location>
</feature>
<evidence type="ECO:0000256" key="16">
    <source>
        <dbReference type="SAM" id="Phobius"/>
    </source>
</evidence>
<dbReference type="Pfam" id="PF02210">
    <property type="entry name" value="Laminin_G_2"/>
    <property type="match status" value="3"/>
</dbReference>
<feature type="domain" description="EGF-like" evidence="18">
    <location>
        <begin position="1408"/>
        <end position="1444"/>
    </location>
</feature>
<keyword evidence="10" id="KW-0325">Glycoprotein</keyword>
<dbReference type="FunFam" id="2.10.25.10:FF:000784">
    <property type="entry name" value="Uncharacterized protein"/>
    <property type="match status" value="1"/>
</dbReference>
<dbReference type="FunFam" id="2.10.25.10:FF:000339">
    <property type="entry name" value="Crumbs cell polarity complex component 2"/>
    <property type="match status" value="1"/>
</dbReference>
<dbReference type="FunFam" id="2.10.25.10:FF:000282">
    <property type="entry name" value="Crumbs cell polarity complex component 2"/>
    <property type="match status" value="1"/>
</dbReference>
<dbReference type="PANTHER" id="PTHR24049">
    <property type="entry name" value="CRUMBS FAMILY MEMBER"/>
    <property type="match status" value="1"/>
</dbReference>
<protein>
    <recommendedName>
        <fullName evidence="13">Protein crumbs homolog 2</fullName>
    </recommendedName>
    <alternativeName>
        <fullName evidence="14">Crumbs-like protein 2</fullName>
    </alternativeName>
</protein>
<feature type="domain" description="EGF-like" evidence="18">
    <location>
        <begin position="922"/>
        <end position="964"/>
    </location>
</feature>
<dbReference type="FunFam" id="2.10.25.10:FF:000472">
    <property type="entry name" value="Uncharacterized protein, isoform A"/>
    <property type="match status" value="1"/>
</dbReference>
<evidence type="ECO:0000256" key="8">
    <source>
        <dbReference type="ARBA" id="ARBA00023136"/>
    </source>
</evidence>
<feature type="disulfide bond" evidence="15">
    <location>
        <begin position="1434"/>
        <end position="1443"/>
    </location>
</feature>
<feature type="domain" description="EGF-like" evidence="18">
    <location>
        <begin position="1788"/>
        <end position="1824"/>
    </location>
</feature>
<dbReference type="InterPro" id="IPR009030">
    <property type="entry name" value="Growth_fac_rcpt_cys_sf"/>
</dbReference>
<dbReference type="InterPro" id="IPR000152">
    <property type="entry name" value="EGF-type_Asp/Asn_hydroxyl_site"/>
</dbReference>
<comment type="caution">
    <text evidence="19">The sequence shown here is derived from an EMBL/GenBank/DDBJ whole genome shotgun (WGS) entry which is preliminary data.</text>
</comment>
<feature type="disulfide bond" evidence="15">
    <location>
        <begin position="1776"/>
        <end position="1785"/>
    </location>
</feature>
<dbReference type="GO" id="GO:0060218">
    <property type="term" value="P:hematopoietic stem cell differentiation"/>
    <property type="evidence" value="ECO:0007669"/>
    <property type="project" value="UniProtKB-ARBA"/>
</dbReference>
<feature type="disulfide bond" evidence="15">
    <location>
        <begin position="1664"/>
        <end position="1673"/>
    </location>
</feature>
<feature type="domain" description="EGF-like" evidence="18">
    <location>
        <begin position="661"/>
        <end position="697"/>
    </location>
</feature>
<dbReference type="FunFam" id="2.10.25.10:FF:000066">
    <property type="entry name" value="FAT atypical cadherin 4"/>
    <property type="match status" value="1"/>
</dbReference>
<feature type="domain" description="EGF-like" evidence="18">
    <location>
        <begin position="1638"/>
        <end position="1674"/>
    </location>
</feature>
<dbReference type="Pfam" id="PF00008">
    <property type="entry name" value="EGF"/>
    <property type="match status" value="13"/>
</dbReference>
<feature type="domain" description="EGF-like" evidence="18">
    <location>
        <begin position="467"/>
        <end position="506"/>
    </location>
</feature>
<dbReference type="Proteomes" id="UP000250572">
    <property type="component" value="Unassembled WGS sequence"/>
</dbReference>
<dbReference type="SMART" id="SM00181">
    <property type="entry name" value="EGF"/>
    <property type="match status" value="20"/>
</dbReference>
<keyword evidence="4 16" id="KW-0812">Transmembrane</keyword>
<evidence type="ECO:0000256" key="2">
    <source>
        <dbReference type="ARBA" id="ARBA00022475"/>
    </source>
</evidence>
<feature type="domain" description="EGF-like" evidence="18">
    <location>
        <begin position="884"/>
        <end position="920"/>
    </location>
</feature>
<dbReference type="FunFam" id="2.10.25.10:FF:000143">
    <property type="entry name" value="Protein crumbs 1"/>
    <property type="match status" value="1"/>
</dbReference>
<reference evidence="19 20" key="1">
    <citation type="journal article" date="2018" name="G3 (Bethesda)">
        <title>A High-Quality Reference Genome for the Invasive Mosquitofish Gambusia affinis Using a Chicago Library.</title>
        <authorList>
            <person name="Hoffberg S.L."/>
            <person name="Troendle N.J."/>
            <person name="Glenn T.C."/>
            <person name="Mahmud O."/>
            <person name="Louha S."/>
            <person name="Chalopin D."/>
            <person name="Bennetzen J.L."/>
            <person name="Mauricio R."/>
        </authorList>
    </citation>
    <scope>NUCLEOTIDE SEQUENCE [LARGE SCALE GENOMIC DNA]</scope>
    <source>
        <strain evidence="19">NE01/NJP1002.9</strain>
        <tissue evidence="19">Muscle</tissue>
    </source>
</reference>
<feature type="disulfide bond" evidence="15">
    <location>
        <begin position="1680"/>
        <end position="1690"/>
    </location>
</feature>
<feature type="transmembrane region" description="Helical" evidence="16">
    <location>
        <begin position="1836"/>
        <end position="1859"/>
    </location>
</feature>
<feature type="disulfide bond" evidence="15">
    <location>
        <begin position="611"/>
        <end position="620"/>
    </location>
</feature>
<gene>
    <name evidence="19" type="ORF">CCH79_00009972</name>
</gene>
<feature type="domain" description="EGF-like" evidence="18">
    <location>
        <begin position="776"/>
        <end position="812"/>
    </location>
</feature>
<dbReference type="GO" id="GO:0032991">
    <property type="term" value="C:protein-containing complex"/>
    <property type="evidence" value="ECO:0007669"/>
    <property type="project" value="UniProtKB-ARBA"/>
</dbReference>
<dbReference type="FunFam" id="2.10.25.10:FF:000039">
    <property type="entry name" value="Crumbs cell polarity complex component 1"/>
    <property type="match status" value="1"/>
</dbReference>
<accession>A0A315V5A0</accession>
<dbReference type="PROSITE" id="PS01186">
    <property type="entry name" value="EGF_2"/>
    <property type="match status" value="14"/>
</dbReference>
<comment type="caution">
    <text evidence="15">Lacks conserved residue(s) required for the propagation of feature annotation.</text>
</comment>
<evidence type="ECO:0000256" key="3">
    <source>
        <dbReference type="ARBA" id="ARBA00022536"/>
    </source>
</evidence>
<evidence type="ECO:0000256" key="4">
    <source>
        <dbReference type="ARBA" id="ARBA00022692"/>
    </source>
</evidence>
<dbReference type="CDD" id="cd00054">
    <property type="entry name" value="EGF_CA"/>
    <property type="match status" value="15"/>
</dbReference>
<feature type="disulfide bond" evidence="15">
    <location>
        <begin position="910"/>
        <end position="919"/>
    </location>
</feature>
<feature type="domain" description="EGF-like" evidence="18">
    <location>
        <begin position="699"/>
        <end position="735"/>
    </location>
</feature>
<organism evidence="19 20">
    <name type="scientific">Gambusia affinis</name>
    <name type="common">Western mosquitofish</name>
    <name type="synonym">Heterandria affinis</name>
    <dbReference type="NCBI Taxonomy" id="33528"/>
    <lineage>
        <taxon>Eukaryota</taxon>
        <taxon>Metazoa</taxon>
        <taxon>Chordata</taxon>
        <taxon>Craniata</taxon>
        <taxon>Vertebrata</taxon>
        <taxon>Euteleostomi</taxon>
        <taxon>Actinopterygii</taxon>
        <taxon>Neopterygii</taxon>
        <taxon>Teleostei</taxon>
        <taxon>Neoteleostei</taxon>
        <taxon>Acanthomorphata</taxon>
        <taxon>Ovalentaria</taxon>
        <taxon>Atherinomorphae</taxon>
        <taxon>Cyprinodontiformes</taxon>
        <taxon>Poeciliidae</taxon>
        <taxon>Poeciliinae</taxon>
        <taxon>Gambusia</taxon>
    </lineage>
</organism>
<dbReference type="InterPro" id="IPR018097">
    <property type="entry name" value="EGF_Ca-bd_CS"/>
</dbReference>
<keyword evidence="11" id="KW-0306">Gastrulation</keyword>
<comment type="similarity">
    <text evidence="12">Belongs to the Crumbs protein family.</text>
</comment>
<keyword evidence="6" id="KW-0677">Repeat</keyword>
<dbReference type="InterPro" id="IPR013320">
    <property type="entry name" value="ConA-like_dom_sf"/>
</dbReference>
<evidence type="ECO:0000256" key="1">
    <source>
        <dbReference type="ARBA" id="ARBA00004247"/>
    </source>
</evidence>
<dbReference type="CDD" id="cd00110">
    <property type="entry name" value="LamG"/>
    <property type="match status" value="3"/>
</dbReference>
<keyword evidence="3 15" id="KW-0245">EGF-like domain</keyword>
<dbReference type="EMBL" id="NHOQ01002301">
    <property type="protein sequence ID" value="PWA18521.1"/>
    <property type="molecule type" value="Genomic_DNA"/>
</dbReference>
<keyword evidence="8 16" id="KW-0472">Membrane</keyword>
<feature type="disulfide bond" evidence="15">
    <location>
        <begin position="725"/>
        <end position="734"/>
    </location>
</feature>
<dbReference type="InterPro" id="IPR000742">
    <property type="entry name" value="EGF"/>
</dbReference>
<dbReference type="STRING" id="33528.ENSGAFP00000022185"/>
<dbReference type="GO" id="GO:0045597">
    <property type="term" value="P:positive regulation of cell differentiation"/>
    <property type="evidence" value="ECO:0007669"/>
    <property type="project" value="UniProtKB-ARBA"/>
</dbReference>
<evidence type="ECO:0000256" key="15">
    <source>
        <dbReference type="PROSITE-ProRule" id="PRU00076"/>
    </source>
</evidence>
<feature type="disulfide bond" evidence="15">
    <location>
        <begin position="687"/>
        <end position="696"/>
    </location>
</feature>
<dbReference type="SMART" id="SM00179">
    <property type="entry name" value="EGF_CA"/>
    <property type="match status" value="18"/>
</dbReference>
<dbReference type="PROSITE" id="PS00010">
    <property type="entry name" value="ASX_HYDROXYL"/>
    <property type="match status" value="11"/>
</dbReference>
<dbReference type="InterPro" id="IPR001791">
    <property type="entry name" value="Laminin_G"/>
</dbReference>
<keyword evidence="5" id="KW-0732">Signal</keyword>
<feature type="disulfide bond" evidence="15">
    <location>
        <begin position="1814"/>
        <end position="1823"/>
    </location>
</feature>
<evidence type="ECO:0000259" key="17">
    <source>
        <dbReference type="PROSITE" id="PS50025"/>
    </source>
</evidence>
<dbReference type="GO" id="GO:1901222">
    <property type="term" value="P:regulation of non-canonical NF-kappaB signal transduction"/>
    <property type="evidence" value="ECO:0007669"/>
    <property type="project" value="UniProtKB-ARBA"/>
</dbReference>
<feature type="disulfide bond" evidence="15">
    <location>
        <begin position="1701"/>
        <end position="1710"/>
    </location>
</feature>
<feature type="domain" description="EGF-like" evidence="18">
    <location>
        <begin position="1753"/>
        <end position="1786"/>
    </location>
</feature>
<feature type="domain" description="EGF-like" evidence="18">
    <location>
        <begin position="966"/>
        <end position="1007"/>
    </location>
</feature>
<dbReference type="InterPro" id="IPR013032">
    <property type="entry name" value="EGF-like_CS"/>
</dbReference>
<evidence type="ECO:0000256" key="12">
    <source>
        <dbReference type="ARBA" id="ARBA00060989"/>
    </source>
</evidence>
<evidence type="ECO:0000313" key="19">
    <source>
        <dbReference type="EMBL" id="PWA18521.1"/>
    </source>
</evidence>
<feature type="domain" description="Laminin G" evidence="17">
    <location>
        <begin position="1237"/>
        <end position="1406"/>
    </location>
</feature>
<dbReference type="PRINTS" id="PR00010">
    <property type="entry name" value="EGFBLOOD"/>
</dbReference>
<keyword evidence="9 15" id="KW-1015">Disulfide bond</keyword>
<feature type="domain" description="EGF-like" evidence="18">
    <location>
        <begin position="1196"/>
        <end position="1232"/>
    </location>
</feature>
<dbReference type="InterPro" id="IPR051022">
    <property type="entry name" value="Notch_Cell-Fate_Det"/>
</dbReference>
<dbReference type="PROSITE" id="PS01187">
    <property type="entry name" value="EGF_CA"/>
    <property type="match status" value="5"/>
</dbReference>
<dbReference type="GO" id="GO:0016324">
    <property type="term" value="C:apical plasma membrane"/>
    <property type="evidence" value="ECO:0007669"/>
    <property type="project" value="UniProtKB-SubCell"/>
</dbReference>
<feature type="domain" description="EGF-like" evidence="18">
    <location>
        <begin position="508"/>
        <end position="543"/>
    </location>
</feature>
<dbReference type="InterPro" id="IPR001881">
    <property type="entry name" value="EGF-like_Ca-bd_dom"/>
</dbReference>
<dbReference type="FunFam" id="2.10.25.10:FF:000029">
    <property type="entry name" value="neurexin-1 isoform X1"/>
    <property type="match status" value="1"/>
</dbReference>
<feature type="domain" description="EGF-like" evidence="18">
    <location>
        <begin position="623"/>
        <end position="659"/>
    </location>
</feature>
<evidence type="ECO:0000256" key="6">
    <source>
        <dbReference type="ARBA" id="ARBA00022737"/>
    </source>
</evidence>
<keyword evidence="2" id="KW-1003">Cell membrane</keyword>
<name>A0A315V5A0_GAMAF</name>
<feature type="disulfide bond" evidence="15">
    <location>
        <begin position="1222"/>
        <end position="1231"/>
    </location>
</feature>
<dbReference type="Gene3D" id="2.10.25.10">
    <property type="entry name" value="Laminin"/>
    <property type="match status" value="18"/>
</dbReference>
<dbReference type="FunFam" id="2.10.25.10:FF:000279">
    <property type="entry name" value="Neurogenic locus notch 1"/>
    <property type="match status" value="1"/>
</dbReference>
<dbReference type="Pfam" id="PF12661">
    <property type="entry name" value="hEGF"/>
    <property type="match status" value="3"/>
</dbReference>
<feature type="domain" description="Laminin G" evidence="17">
    <location>
        <begin position="1465"/>
        <end position="1636"/>
    </location>
</feature>
<dbReference type="GO" id="GO:0005509">
    <property type="term" value="F:calcium ion binding"/>
    <property type="evidence" value="ECO:0007669"/>
    <property type="project" value="InterPro"/>
</dbReference>
<dbReference type="Gene3D" id="2.60.120.200">
    <property type="match status" value="3"/>
</dbReference>
<evidence type="ECO:0000256" key="13">
    <source>
        <dbReference type="ARBA" id="ARBA00072415"/>
    </source>
</evidence>
<evidence type="ECO:0000256" key="5">
    <source>
        <dbReference type="ARBA" id="ARBA00022729"/>
    </source>
</evidence>
<proteinExistence type="inferred from homology"/>
<evidence type="ECO:0000256" key="9">
    <source>
        <dbReference type="ARBA" id="ARBA00023157"/>
    </source>
</evidence>
<dbReference type="SUPFAM" id="SSF57196">
    <property type="entry name" value="EGF/Laminin"/>
    <property type="match status" value="7"/>
</dbReference>
<feature type="domain" description="EGF-like" evidence="18">
    <location>
        <begin position="545"/>
        <end position="582"/>
    </location>
</feature>
<keyword evidence="20" id="KW-1185">Reference proteome</keyword>
<comment type="subcellular location">
    <subcellularLocation>
        <location evidence="1">Apical cell membrane</location>
        <topology evidence="1">Single-pass type I membrane protein</topology>
    </subcellularLocation>
</comment>
<dbReference type="FunFam" id="2.60.120.200:FF:000081">
    <property type="entry name" value="Crumbs 1, cell polarity complex component"/>
    <property type="match status" value="1"/>
</dbReference>
<feature type="domain" description="EGF-like" evidence="18">
    <location>
        <begin position="584"/>
        <end position="621"/>
    </location>
</feature>
<keyword evidence="11" id="KW-0217">Developmental protein</keyword>
<feature type="domain" description="Laminin G" evidence="17">
    <location>
        <begin position="1011"/>
        <end position="1194"/>
    </location>
</feature>
<sequence>MQTKKHHRQIREKALESIIFRSDGSDSLPCNRSGILVLLILRHQVIHVALCLSELHLIHTLTGVPVEESFAPEHSRELLRDALEQLLDGCAVADESGSHFEPTRRNVTDCSLDIVWDPFYKVAAVLVLDIEHLLVHLLHGHAATEDGSHSQVAAMARVAGSHHVLGVEHLLGLDDCVGHFRGRNYTEGVHDAVRVLFTDLADEEGTHTRACTATERVCELESLQAVTAFSLLPDHIQYRVDQLSTFCIQRTKNKVVWPEDLAEGSRPHRVHGSWLQIHKHGTLKAVHVAASRGQTAAGYTSNTYSHTDGELLDCSHSWLQSNSQLWLRHVRTSATGPSDRHQQPGKADTLLVYSGVSDKRKEKKSLFTKVGKQRHPIRQSAAPYGSNNKLITAWEKTVLLSGQGFICLYIYMSSLDGEPVVFHHPPALTGDTSSLVTMEPGRVWSRYQRTVLLTMMMFKLGLLCTAAADRCLSSPCKNGATCIDHRGEYVCLCAKGSASFMGKNCDELYDPCIFAPCSNCTSELGTDQFTCQCPDGFTGNTCGQDVDECQSDPCSGVKSNCVDKVNGYSCHCPLGLGGDDCQENLATCSEETCQNGATCLDIPDQGPQCRCAAGFQGNNCEENIDECWSDPCQNGAICKDGVGGYQCFCVPGFQGYHCDLNINECASQPCQNNGTCLDLVDHYMCVCTPGFKGINCEEEIDECESLPCQNGATCQDHVALYSCECMVGFQGQDCEVNIDECVSMPCLNRGTCNDRVNSYLCDCDGTGFTGDYCEKDILECASDPCQHGATCLEGINQYMCLCWPGYEGENCQVDIDECEQHPCENDGECFQRSVLQNYDTLPELTTANFSYDVAAGFICRCLPGFAVSVSDQSVPLTGDNCSVNVDECESAPCHHGGSCQDQINSFRCVCPEGFTGVLCEVDINECDSNPCQNGATCEDAANSYRCHCPTTERGQEPWGGRDCDVKLLGCRQHQCQHGATCIPILNVAGDHSYICMCSPGWGGERCNTLTTFSFNIEGYVLMQLPVFRNKTKREAVEKIQALHMQLRFRSTLPNMLLYYRGTMEHFLSLELVDGTLQATLSLEKVLKVVYPIPVNDGEWHQATVMMDDGLVLTVTGPSCKEECQVRNEGQNHLIFLQPRFFQQLYIGGTPRNYSSHLSSGKGFIGCMEDLKVDHTLLLPQDLIREENKGLELGCSKRDWCSEGVCSDRGQCVDMWVRANCVCHRPYYGSRCEKEYQSLTFGHENTSSYSSVNITNSHGENFTISFLMRSLKHSGLLLQFHREGKFYLTIYLKESTVAIYSPHTTLLSEAKQVTDGKNHLVTIKIIDGHVVFPKAGNHRALGNLSVEAGDVAFVGGLPAGRNMNAWGGNFKGCLQDIRLDDKQMSSGDHLEGLGLYQSTTMNVLPGCHSDDTCKDNPCLNNGQCQVTWNDFMCVCPSNFSGRLCETRLWCIEKPCFEGAICAGLTDAVFQHNSLQFVANGSLLNPVTNITMAIRTRDKNGILLRSEGREEVFCLGLLNSSLLVKLDSGPGEELLAFMSDRTIADGAWHQIQLSMVNPLFPVSRWHLTVDGQKAGGSFGVGGYLNFMNNSKVWLAENYTGCLREVRIGGVYLPLQKVPVPPQRSQFSMISGLQPIIGCQGAPVCESQPCLNQGLCQDQFNEFNCSCSLGWEGNLCEKEINECASAPCVYGSCTDLMADYQCTCDPGYEGINCQNEVDNCLEFSCVNGGVCEEIAGTHTCSCPPGYKGTRCQWRFPPVTCDASKDCLNGGVCIGGNCTCKPGYTGIRCETEIDECESNPCQNGATCLNRLNHFQCVCVPGFSGKLCESNKGEHKERVPWLAVTIPLATLSVLLAILTVFFLIMTARKKRQSEGTYSPSCQEVAGARLEMGSVLKVPPEERLI</sequence>
<evidence type="ECO:0000256" key="14">
    <source>
        <dbReference type="ARBA" id="ARBA00080891"/>
    </source>
</evidence>
<dbReference type="SMART" id="SM00282">
    <property type="entry name" value="LamG"/>
    <property type="match status" value="3"/>
</dbReference>
<feature type="domain" description="EGF-like" evidence="18">
    <location>
        <begin position="1676"/>
        <end position="1711"/>
    </location>
</feature>
<feature type="disulfide bond" evidence="15">
    <location>
        <begin position="1739"/>
        <end position="1748"/>
    </location>
</feature>
<feature type="disulfide bond" evidence="15">
    <location>
        <begin position="572"/>
        <end position="581"/>
    </location>
</feature>
<evidence type="ECO:0000256" key="11">
    <source>
        <dbReference type="ARBA" id="ARBA00023218"/>
    </source>
</evidence>
<evidence type="ECO:0000256" key="7">
    <source>
        <dbReference type="ARBA" id="ARBA00022989"/>
    </source>
</evidence>
<evidence type="ECO:0000313" key="20">
    <source>
        <dbReference type="Proteomes" id="UP000250572"/>
    </source>
</evidence>
<dbReference type="GO" id="GO:0007369">
    <property type="term" value="P:gastrulation"/>
    <property type="evidence" value="ECO:0007669"/>
    <property type="project" value="UniProtKB-KW"/>
</dbReference>
<dbReference type="GO" id="GO:0048731">
    <property type="term" value="P:system development"/>
    <property type="evidence" value="ECO:0007669"/>
    <property type="project" value="UniProtKB-ARBA"/>
</dbReference>
<feature type="disulfide bond" evidence="15">
    <location>
        <begin position="997"/>
        <end position="1006"/>
    </location>
</feature>
<feature type="domain" description="EGF-like" evidence="18">
    <location>
        <begin position="737"/>
        <end position="774"/>
    </location>
</feature>